<accession>A0A072U4N8</accession>
<dbReference type="AlphaFoldDB" id="A0A072U4N8"/>
<reference evidence="2" key="3">
    <citation type="submission" date="2015-04" db="UniProtKB">
        <authorList>
            <consortium name="EnsemblPlants"/>
        </authorList>
    </citation>
    <scope>IDENTIFICATION</scope>
    <source>
        <strain evidence="2">cv. Jemalong A17</strain>
    </source>
</reference>
<evidence type="ECO:0000313" key="1">
    <source>
        <dbReference type="EMBL" id="KEH20790.1"/>
    </source>
</evidence>
<name>A0A072U4N8_MEDTR</name>
<gene>
    <name evidence="1" type="ordered locus">MTR_8g089945</name>
</gene>
<reference evidence="1 3" key="2">
    <citation type="journal article" date="2014" name="BMC Genomics">
        <title>An improved genome release (version Mt4.0) for the model legume Medicago truncatula.</title>
        <authorList>
            <person name="Tang H."/>
            <person name="Krishnakumar V."/>
            <person name="Bidwell S."/>
            <person name="Rosen B."/>
            <person name="Chan A."/>
            <person name="Zhou S."/>
            <person name="Gentzbittel L."/>
            <person name="Childs K.L."/>
            <person name="Yandell M."/>
            <person name="Gundlach H."/>
            <person name="Mayer K.F."/>
            <person name="Schwartz D.C."/>
            <person name="Town C.D."/>
        </authorList>
    </citation>
    <scope>GENOME REANNOTATION</scope>
    <source>
        <strain evidence="1">A17</strain>
        <strain evidence="2 3">cv. Jemalong A17</strain>
    </source>
</reference>
<dbReference type="Proteomes" id="UP000002051">
    <property type="component" value="Chromosome 8"/>
</dbReference>
<proteinExistence type="predicted"/>
<evidence type="ECO:0000313" key="3">
    <source>
        <dbReference type="Proteomes" id="UP000002051"/>
    </source>
</evidence>
<protein>
    <submittedName>
        <fullName evidence="1 2">Uncharacterized protein</fullName>
    </submittedName>
</protein>
<dbReference type="HOGENOM" id="CLU_2124796_0_0_1"/>
<organism evidence="1 3">
    <name type="scientific">Medicago truncatula</name>
    <name type="common">Barrel medic</name>
    <name type="synonym">Medicago tribuloides</name>
    <dbReference type="NCBI Taxonomy" id="3880"/>
    <lineage>
        <taxon>Eukaryota</taxon>
        <taxon>Viridiplantae</taxon>
        <taxon>Streptophyta</taxon>
        <taxon>Embryophyta</taxon>
        <taxon>Tracheophyta</taxon>
        <taxon>Spermatophyta</taxon>
        <taxon>Magnoliopsida</taxon>
        <taxon>eudicotyledons</taxon>
        <taxon>Gunneridae</taxon>
        <taxon>Pentapetalae</taxon>
        <taxon>rosids</taxon>
        <taxon>fabids</taxon>
        <taxon>Fabales</taxon>
        <taxon>Fabaceae</taxon>
        <taxon>Papilionoideae</taxon>
        <taxon>50 kb inversion clade</taxon>
        <taxon>NPAAA clade</taxon>
        <taxon>Hologalegina</taxon>
        <taxon>IRL clade</taxon>
        <taxon>Trifolieae</taxon>
        <taxon>Medicago</taxon>
    </lineage>
</organism>
<reference evidence="1 3" key="1">
    <citation type="journal article" date="2011" name="Nature">
        <title>The Medicago genome provides insight into the evolution of rhizobial symbioses.</title>
        <authorList>
            <person name="Young N.D."/>
            <person name="Debelle F."/>
            <person name="Oldroyd G.E."/>
            <person name="Geurts R."/>
            <person name="Cannon S.B."/>
            <person name="Udvardi M.K."/>
            <person name="Benedito V.A."/>
            <person name="Mayer K.F."/>
            <person name="Gouzy J."/>
            <person name="Schoof H."/>
            <person name="Van de Peer Y."/>
            <person name="Proost S."/>
            <person name="Cook D.R."/>
            <person name="Meyers B.C."/>
            <person name="Spannagl M."/>
            <person name="Cheung F."/>
            <person name="De Mita S."/>
            <person name="Krishnakumar V."/>
            <person name="Gundlach H."/>
            <person name="Zhou S."/>
            <person name="Mudge J."/>
            <person name="Bharti A.K."/>
            <person name="Murray J.D."/>
            <person name="Naoumkina M.A."/>
            <person name="Rosen B."/>
            <person name="Silverstein K.A."/>
            <person name="Tang H."/>
            <person name="Rombauts S."/>
            <person name="Zhao P.X."/>
            <person name="Zhou P."/>
            <person name="Barbe V."/>
            <person name="Bardou P."/>
            <person name="Bechner M."/>
            <person name="Bellec A."/>
            <person name="Berger A."/>
            <person name="Berges H."/>
            <person name="Bidwell S."/>
            <person name="Bisseling T."/>
            <person name="Choisne N."/>
            <person name="Couloux A."/>
            <person name="Denny R."/>
            <person name="Deshpande S."/>
            <person name="Dai X."/>
            <person name="Doyle J.J."/>
            <person name="Dudez A.M."/>
            <person name="Farmer A.D."/>
            <person name="Fouteau S."/>
            <person name="Franken C."/>
            <person name="Gibelin C."/>
            <person name="Gish J."/>
            <person name="Goldstein S."/>
            <person name="Gonzalez A.J."/>
            <person name="Green P.J."/>
            <person name="Hallab A."/>
            <person name="Hartog M."/>
            <person name="Hua A."/>
            <person name="Humphray S.J."/>
            <person name="Jeong D.H."/>
            <person name="Jing Y."/>
            <person name="Jocker A."/>
            <person name="Kenton S.M."/>
            <person name="Kim D.J."/>
            <person name="Klee K."/>
            <person name="Lai H."/>
            <person name="Lang C."/>
            <person name="Lin S."/>
            <person name="Macmil S.L."/>
            <person name="Magdelenat G."/>
            <person name="Matthews L."/>
            <person name="McCorrison J."/>
            <person name="Monaghan E.L."/>
            <person name="Mun J.H."/>
            <person name="Najar F.Z."/>
            <person name="Nicholson C."/>
            <person name="Noirot C."/>
            <person name="O'Bleness M."/>
            <person name="Paule C.R."/>
            <person name="Poulain J."/>
            <person name="Prion F."/>
            <person name="Qin B."/>
            <person name="Qu C."/>
            <person name="Retzel E.F."/>
            <person name="Riddle C."/>
            <person name="Sallet E."/>
            <person name="Samain S."/>
            <person name="Samson N."/>
            <person name="Sanders I."/>
            <person name="Saurat O."/>
            <person name="Scarpelli C."/>
            <person name="Schiex T."/>
            <person name="Segurens B."/>
            <person name="Severin A.J."/>
            <person name="Sherrier D.J."/>
            <person name="Shi R."/>
            <person name="Sims S."/>
            <person name="Singer S.R."/>
            <person name="Sinharoy S."/>
            <person name="Sterck L."/>
            <person name="Viollet A."/>
            <person name="Wang B.B."/>
            <person name="Wang K."/>
            <person name="Wang M."/>
            <person name="Wang X."/>
            <person name="Warfsmann J."/>
            <person name="Weissenbach J."/>
            <person name="White D.D."/>
            <person name="White J.D."/>
            <person name="Wiley G.B."/>
            <person name="Wincker P."/>
            <person name="Xing Y."/>
            <person name="Yang L."/>
            <person name="Yao Z."/>
            <person name="Ying F."/>
            <person name="Zhai J."/>
            <person name="Zhou L."/>
            <person name="Zuber A."/>
            <person name="Denarie J."/>
            <person name="Dixon R.A."/>
            <person name="May G.D."/>
            <person name="Schwartz D.C."/>
            <person name="Rogers J."/>
            <person name="Quetier F."/>
            <person name="Town C.D."/>
            <person name="Roe B.A."/>
        </authorList>
    </citation>
    <scope>NUCLEOTIDE SEQUENCE [LARGE SCALE GENOMIC DNA]</scope>
    <source>
        <strain evidence="1">A17</strain>
        <strain evidence="2 3">cv. Jemalong A17</strain>
    </source>
</reference>
<evidence type="ECO:0000313" key="2">
    <source>
        <dbReference type="EnsemblPlants" id="KEH20790"/>
    </source>
</evidence>
<sequence length="114" mass="12506">MGGVFDRVFNIMGACSTQVEYIFCCLFTPPQLSVSYGCVQNKIFQSNPNISPNLCSISKVKGDSNVKVPGKLHTTERTAAEFGATKIGRWVGKAADLIHFPRVGRKKISRIGRI</sequence>
<dbReference type="EnsemblPlants" id="KEH20790">
    <property type="protein sequence ID" value="KEH20790"/>
    <property type="gene ID" value="MTR_8g089945"/>
</dbReference>
<dbReference type="EMBL" id="CM001224">
    <property type="protein sequence ID" value="KEH20790.1"/>
    <property type="molecule type" value="Genomic_DNA"/>
</dbReference>
<keyword evidence="3" id="KW-1185">Reference proteome</keyword>